<feature type="repeat" description="WD" evidence="3">
    <location>
        <begin position="969"/>
        <end position="1010"/>
    </location>
</feature>
<dbReference type="PRINTS" id="PR00320">
    <property type="entry name" value="GPROTEINBRPT"/>
</dbReference>
<dbReference type="SUPFAM" id="SSF52540">
    <property type="entry name" value="P-loop containing nucleoside triphosphate hydrolases"/>
    <property type="match status" value="1"/>
</dbReference>
<evidence type="ECO:0008006" key="8">
    <source>
        <dbReference type="Google" id="ProtNLM"/>
    </source>
</evidence>
<feature type="repeat" description="WD" evidence="3">
    <location>
        <begin position="883"/>
        <end position="924"/>
    </location>
</feature>
<dbReference type="InterPro" id="IPR000008">
    <property type="entry name" value="C2_dom"/>
</dbReference>
<keyword evidence="1 3" id="KW-0853">WD repeat</keyword>
<dbReference type="Gene3D" id="3.40.50.300">
    <property type="entry name" value="P-loop containing nucleotide triphosphate hydrolases"/>
    <property type="match status" value="1"/>
</dbReference>
<sequence>MAQNYSLLVQSADQIVWDSGPLKRNPKVYAAIMLDPDDDPVSKTPVFKRSLQPKWNFSSNLSCPSTSTITLRLYHHTYIPRRADPLLGECKIGIEELLRHCSSGEVVQLDVTANGKVSGRLSVLLKTTQDAAKDAKDRMQGATAQNELVTAVGACIERLDAFAEMGDEITKIHPYVSAAWKILTSVYEVVKQQHEMDKEVVDLVNTMVVVYSFEEDIKFVAEKIKILEDTLLKIEQKTGECANFLEEYKQHSFSERAIRTAFLNNNRKRIDDLSQELVKLKESFTHALRTQSLSDTTEIRGHTHEIRKTVNKLDHSGALGQLSHVRYDASLRSGCLPGTRKEVLDELSDWLTLPSGSSNILWLSGVAGSGKSSIATTLSQRFRDLGCLGAFIFFNRNNLANSNPTAVLHTIAYNLAQSNVHIRDALCTVIEQKPGIVDAPIRSQFEALLRGPLLAAPRMEKPVVVILDALDECADKDWRTSLISLIADDFPTLPVGFRFLITSRRDANITGQFEAQHSITAQTLGMSTDIGFYIQSRFNTIRTVDKSIPKEWPGESAMNQLAEHSGGLFIWASMACNFIEGFDPEGRLETLIAADFKDENRLAGIYTIALESSGDWLKDHNFAKWAQGILGCLVLGRAPLSDEAMDSLLSFKPGTASKILARLGSVTYRASDGTARVLHASFSDYLLHSGDHLWNIDSQSYHRSLALGCFNVLQSQLHFNMCGLRDSHLLNSEVADLPTRLNEYLRPELRYASQYWVNHLDGAEPETNILPKLRELLEIHFLYWLEVLSLLGQVQSVNGMLNIARKHVVQAGDEDLKVMLHDAQRFMYGFAPVMAQSAPHIYISALPLSPKESLVQRNFGPRFPSVLRYNAPDGDWLSLQKTLTGHSNWVRSVAFSPDGRRIVSGSDDNTIRIWDSDTGAAVGAPLTGHSNCVQSVAFSPDGRRIVSGSGDNTIRIWDSDTGAAVGAPLTGHSNGVQSVAFSPDGRRIVSGSSDNTIRIWDSDTGAAVGAPLTGHSNWVQSVAFSPDGRRIVSGSDDNTIRIWDSDTGSAIGAPLTGHTNRVWSVAFSPDGRQIVSGSGDNTIRIWDSDTGAAVGAPLTGHTNGIWSVAFSPDGRQIVSGSEDETIRLWHSDTESIIKTSLMTTTSTMLEDGWLAHRLIWVPAWLRNHFCGPLNSLVITPRE</sequence>
<name>A0AAD7DT12_MYCRO</name>
<feature type="repeat" description="WD" evidence="3">
    <location>
        <begin position="1012"/>
        <end position="1053"/>
    </location>
</feature>
<dbReference type="InterPro" id="IPR036322">
    <property type="entry name" value="WD40_repeat_dom_sf"/>
</dbReference>
<dbReference type="InterPro" id="IPR019775">
    <property type="entry name" value="WD40_repeat_CS"/>
</dbReference>
<dbReference type="Proteomes" id="UP001221757">
    <property type="component" value="Unassembled WGS sequence"/>
</dbReference>
<keyword evidence="2" id="KW-0677">Repeat</keyword>
<dbReference type="InterPro" id="IPR056884">
    <property type="entry name" value="NPHP3-like_N"/>
</dbReference>
<dbReference type="CDD" id="cd00200">
    <property type="entry name" value="WD40"/>
    <property type="match status" value="1"/>
</dbReference>
<dbReference type="Gene3D" id="2.130.10.10">
    <property type="entry name" value="YVTN repeat-like/Quinoprotein amine dehydrogenase"/>
    <property type="match status" value="3"/>
</dbReference>
<dbReference type="Pfam" id="PF24883">
    <property type="entry name" value="NPHP3_N"/>
    <property type="match status" value="1"/>
</dbReference>
<dbReference type="InterPro" id="IPR015943">
    <property type="entry name" value="WD40/YVTN_repeat-like_dom_sf"/>
</dbReference>
<dbReference type="SUPFAM" id="SSF49562">
    <property type="entry name" value="C2 domain (Calcium/lipid-binding domain, CaLB)"/>
    <property type="match status" value="1"/>
</dbReference>
<dbReference type="PROSITE" id="PS50004">
    <property type="entry name" value="C2"/>
    <property type="match status" value="1"/>
</dbReference>
<proteinExistence type="predicted"/>
<dbReference type="PANTHER" id="PTHR45333:SF1">
    <property type="entry name" value="CHROMOSOME UNDETERMINED SCAFFOLD_625, WHOLE GENOME SHOTGUN SEQUENCE"/>
    <property type="match status" value="1"/>
</dbReference>
<evidence type="ECO:0000313" key="7">
    <source>
        <dbReference type="Proteomes" id="UP001221757"/>
    </source>
</evidence>
<organism evidence="6 7">
    <name type="scientific">Mycena rosella</name>
    <name type="common">Pink bonnet</name>
    <name type="synonym">Agaricus rosellus</name>
    <dbReference type="NCBI Taxonomy" id="1033263"/>
    <lineage>
        <taxon>Eukaryota</taxon>
        <taxon>Fungi</taxon>
        <taxon>Dikarya</taxon>
        <taxon>Basidiomycota</taxon>
        <taxon>Agaricomycotina</taxon>
        <taxon>Agaricomycetes</taxon>
        <taxon>Agaricomycetidae</taxon>
        <taxon>Agaricales</taxon>
        <taxon>Marasmiineae</taxon>
        <taxon>Mycenaceae</taxon>
        <taxon>Mycena</taxon>
    </lineage>
</organism>
<dbReference type="SMART" id="SM00320">
    <property type="entry name" value="WD40"/>
    <property type="match status" value="6"/>
</dbReference>
<dbReference type="AlphaFoldDB" id="A0AAD7DT12"/>
<feature type="repeat" description="WD" evidence="3">
    <location>
        <begin position="1055"/>
        <end position="1096"/>
    </location>
</feature>
<evidence type="ECO:0000256" key="3">
    <source>
        <dbReference type="PROSITE-ProRule" id="PRU00221"/>
    </source>
</evidence>
<dbReference type="InterPro" id="IPR007111">
    <property type="entry name" value="NACHT_NTPase"/>
</dbReference>
<dbReference type="PROSITE" id="PS50294">
    <property type="entry name" value="WD_REPEATS_REGION"/>
    <property type="match status" value="6"/>
</dbReference>
<feature type="repeat" description="WD" evidence="3">
    <location>
        <begin position="1098"/>
        <end position="1139"/>
    </location>
</feature>
<gene>
    <name evidence="6" type="ORF">B0H17DRAFT_332784</name>
</gene>
<dbReference type="InterPro" id="IPR027417">
    <property type="entry name" value="P-loop_NTPase"/>
</dbReference>
<dbReference type="PROSITE" id="PS50082">
    <property type="entry name" value="WD_REPEATS_2"/>
    <property type="match status" value="6"/>
</dbReference>
<evidence type="ECO:0000313" key="6">
    <source>
        <dbReference type="EMBL" id="KAJ7698351.1"/>
    </source>
</evidence>
<feature type="domain" description="C2" evidence="4">
    <location>
        <begin position="1"/>
        <end position="107"/>
    </location>
</feature>
<dbReference type="Pfam" id="PF00168">
    <property type="entry name" value="C2"/>
    <property type="match status" value="1"/>
</dbReference>
<dbReference type="PROSITE" id="PS00678">
    <property type="entry name" value="WD_REPEATS_1"/>
    <property type="match status" value="5"/>
</dbReference>
<feature type="domain" description="NACHT" evidence="5">
    <location>
        <begin position="359"/>
        <end position="507"/>
    </location>
</feature>
<keyword evidence="7" id="KW-1185">Reference proteome</keyword>
<dbReference type="InterPro" id="IPR001680">
    <property type="entry name" value="WD40_rpt"/>
</dbReference>
<dbReference type="PANTHER" id="PTHR45333">
    <property type="entry name" value="MEMBRANE PROTEIN-RELATED"/>
    <property type="match status" value="1"/>
</dbReference>
<evidence type="ECO:0000259" key="4">
    <source>
        <dbReference type="PROSITE" id="PS50004"/>
    </source>
</evidence>
<dbReference type="Gene3D" id="2.60.40.150">
    <property type="entry name" value="C2 domain"/>
    <property type="match status" value="1"/>
</dbReference>
<comment type="caution">
    <text evidence="6">The sequence shown here is derived from an EMBL/GenBank/DDBJ whole genome shotgun (WGS) entry which is preliminary data.</text>
</comment>
<dbReference type="InterPro" id="IPR020472">
    <property type="entry name" value="WD40_PAC1"/>
</dbReference>
<evidence type="ECO:0000256" key="2">
    <source>
        <dbReference type="ARBA" id="ARBA00022737"/>
    </source>
</evidence>
<dbReference type="PROSITE" id="PS50837">
    <property type="entry name" value="NACHT"/>
    <property type="match status" value="1"/>
</dbReference>
<dbReference type="EMBL" id="JARKIE010000026">
    <property type="protein sequence ID" value="KAJ7698351.1"/>
    <property type="molecule type" value="Genomic_DNA"/>
</dbReference>
<protein>
    <recommendedName>
        <fullName evidence="8">WD40 repeat-like protein</fullName>
    </recommendedName>
</protein>
<evidence type="ECO:0000256" key="1">
    <source>
        <dbReference type="ARBA" id="ARBA00022574"/>
    </source>
</evidence>
<feature type="repeat" description="WD" evidence="3">
    <location>
        <begin position="926"/>
        <end position="967"/>
    </location>
</feature>
<dbReference type="InterPro" id="IPR035892">
    <property type="entry name" value="C2_domain_sf"/>
</dbReference>
<evidence type="ECO:0000259" key="5">
    <source>
        <dbReference type="PROSITE" id="PS50837"/>
    </source>
</evidence>
<accession>A0AAD7DT12</accession>
<dbReference type="SUPFAM" id="SSF50978">
    <property type="entry name" value="WD40 repeat-like"/>
    <property type="match status" value="1"/>
</dbReference>
<dbReference type="Pfam" id="PF00400">
    <property type="entry name" value="WD40"/>
    <property type="match status" value="6"/>
</dbReference>
<reference evidence="6" key="1">
    <citation type="submission" date="2023-03" db="EMBL/GenBank/DDBJ databases">
        <title>Massive genome expansion in bonnet fungi (Mycena s.s.) driven by repeated elements and novel gene families across ecological guilds.</title>
        <authorList>
            <consortium name="Lawrence Berkeley National Laboratory"/>
            <person name="Harder C.B."/>
            <person name="Miyauchi S."/>
            <person name="Viragh M."/>
            <person name="Kuo A."/>
            <person name="Thoen E."/>
            <person name="Andreopoulos B."/>
            <person name="Lu D."/>
            <person name="Skrede I."/>
            <person name="Drula E."/>
            <person name="Henrissat B."/>
            <person name="Morin E."/>
            <person name="Kohler A."/>
            <person name="Barry K."/>
            <person name="LaButti K."/>
            <person name="Morin E."/>
            <person name="Salamov A."/>
            <person name="Lipzen A."/>
            <person name="Mereny Z."/>
            <person name="Hegedus B."/>
            <person name="Baldrian P."/>
            <person name="Stursova M."/>
            <person name="Weitz H."/>
            <person name="Taylor A."/>
            <person name="Grigoriev I.V."/>
            <person name="Nagy L.G."/>
            <person name="Martin F."/>
            <person name="Kauserud H."/>
        </authorList>
    </citation>
    <scope>NUCLEOTIDE SEQUENCE</scope>
    <source>
        <strain evidence="6">CBHHK067</strain>
    </source>
</reference>